<evidence type="ECO:0000313" key="7">
    <source>
        <dbReference type="Proteomes" id="UP001281410"/>
    </source>
</evidence>
<dbReference type="PANTHER" id="PTHR24223">
    <property type="entry name" value="ATP-BINDING CASSETTE SUB-FAMILY C"/>
    <property type="match status" value="1"/>
</dbReference>
<dbReference type="EMBL" id="JANJYJ010000007">
    <property type="protein sequence ID" value="KAK3198716.1"/>
    <property type="molecule type" value="Genomic_DNA"/>
</dbReference>
<dbReference type="InterPro" id="IPR050173">
    <property type="entry name" value="ABC_transporter_C-like"/>
</dbReference>
<dbReference type="Proteomes" id="UP001281410">
    <property type="component" value="Unassembled WGS sequence"/>
</dbReference>
<dbReference type="GO" id="GO:0042626">
    <property type="term" value="F:ATPase-coupled transmembrane transporter activity"/>
    <property type="evidence" value="ECO:0007669"/>
    <property type="project" value="TreeGrafter"/>
</dbReference>
<dbReference type="GO" id="GO:0005524">
    <property type="term" value="F:ATP binding"/>
    <property type="evidence" value="ECO:0007669"/>
    <property type="project" value="UniProtKB-KW"/>
</dbReference>
<reference evidence="6" key="1">
    <citation type="journal article" date="2023" name="Plant J.">
        <title>Genome sequences and population genomics provide insights into the demographic history, inbreeding, and mutation load of two 'living fossil' tree species of Dipteronia.</title>
        <authorList>
            <person name="Feng Y."/>
            <person name="Comes H.P."/>
            <person name="Chen J."/>
            <person name="Zhu S."/>
            <person name="Lu R."/>
            <person name="Zhang X."/>
            <person name="Li P."/>
            <person name="Qiu J."/>
            <person name="Olsen K.M."/>
            <person name="Qiu Y."/>
        </authorList>
    </citation>
    <scope>NUCLEOTIDE SEQUENCE</scope>
    <source>
        <strain evidence="6">NBL</strain>
    </source>
</reference>
<proteinExistence type="predicted"/>
<keyword evidence="5" id="KW-0472">Membrane</keyword>
<gene>
    <name evidence="6" type="ORF">Dsin_022131</name>
</gene>
<accession>A0AAE0DZM9</accession>
<dbReference type="InterPro" id="IPR036640">
    <property type="entry name" value="ABC1_TM_sf"/>
</dbReference>
<dbReference type="SUPFAM" id="SSF90123">
    <property type="entry name" value="ABC transporter transmembrane region"/>
    <property type="match status" value="1"/>
</dbReference>
<evidence type="ECO:0000256" key="1">
    <source>
        <dbReference type="ARBA" id="ARBA00022692"/>
    </source>
</evidence>
<evidence type="ECO:0000256" key="2">
    <source>
        <dbReference type="ARBA" id="ARBA00022741"/>
    </source>
</evidence>
<evidence type="ECO:0000256" key="4">
    <source>
        <dbReference type="ARBA" id="ARBA00022989"/>
    </source>
</evidence>
<evidence type="ECO:0000256" key="5">
    <source>
        <dbReference type="ARBA" id="ARBA00023136"/>
    </source>
</evidence>
<keyword evidence="3" id="KW-0067">ATP-binding</keyword>
<evidence type="ECO:0000313" key="6">
    <source>
        <dbReference type="EMBL" id="KAK3198716.1"/>
    </source>
</evidence>
<organism evidence="6 7">
    <name type="scientific">Dipteronia sinensis</name>
    <dbReference type="NCBI Taxonomy" id="43782"/>
    <lineage>
        <taxon>Eukaryota</taxon>
        <taxon>Viridiplantae</taxon>
        <taxon>Streptophyta</taxon>
        <taxon>Embryophyta</taxon>
        <taxon>Tracheophyta</taxon>
        <taxon>Spermatophyta</taxon>
        <taxon>Magnoliopsida</taxon>
        <taxon>eudicotyledons</taxon>
        <taxon>Gunneridae</taxon>
        <taxon>Pentapetalae</taxon>
        <taxon>rosids</taxon>
        <taxon>malvids</taxon>
        <taxon>Sapindales</taxon>
        <taxon>Sapindaceae</taxon>
        <taxon>Hippocastanoideae</taxon>
        <taxon>Acereae</taxon>
        <taxon>Dipteronia</taxon>
    </lineage>
</organism>
<dbReference type="GO" id="GO:0016020">
    <property type="term" value="C:membrane"/>
    <property type="evidence" value="ECO:0007669"/>
    <property type="project" value="InterPro"/>
</dbReference>
<name>A0AAE0DZM9_9ROSI</name>
<dbReference type="PANTHER" id="PTHR24223:SF181">
    <property type="entry name" value="ABC TRANSPORTER C FAMILY MEMBER 3"/>
    <property type="match status" value="1"/>
</dbReference>
<keyword evidence="7" id="KW-1185">Reference proteome</keyword>
<dbReference type="InterPro" id="IPR027417">
    <property type="entry name" value="P-loop_NTPase"/>
</dbReference>
<dbReference type="Gene3D" id="3.40.50.300">
    <property type="entry name" value="P-loop containing nucleotide triphosphate hydrolases"/>
    <property type="match status" value="1"/>
</dbReference>
<dbReference type="SUPFAM" id="SSF52540">
    <property type="entry name" value="P-loop containing nucleoside triphosphate hydrolases"/>
    <property type="match status" value="1"/>
</dbReference>
<comment type="caution">
    <text evidence="6">The sequence shown here is derived from an EMBL/GenBank/DDBJ whole genome shotgun (WGS) entry which is preliminary data.</text>
</comment>
<evidence type="ECO:0000256" key="3">
    <source>
        <dbReference type="ARBA" id="ARBA00022840"/>
    </source>
</evidence>
<keyword evidence="2" id="KW-0547">Nucleotide-binding</keyword>
<sequence length="199" mass="23088">MKQYYIPSARELSRLVGVCNAPVIQHFAETISVSTTIRRFDQEARFQDTNMKLVDEYSRPGFYVAAAMEWLCFRLNKLSLLRSLRPTHAPCLASWSDYDRGINISGIGLHDLRTRLGIIPQDQTMFEGNVRNNLDPLEEYTDEQIWEALDKCQLGDEVRKKESWTLELPKMARIGAWVRGSWSVSCVCYSREIRSWCLM</sequence>
<dbReference type="Gene3D" id="1.20.1560.10">
    <property type="entry name" value="ABC transporter type 1, transmembrane domain"/>
    <property type="match status" value="1"/>
</dbReference>
<keyword evidence="1" id="KW-0812">Transmembrane</keyword>
<keyword evidence="4" id="KW-1133">Transmembrane helix</keyword>
<dbReference type="AlphaFoldDB" id="A0AAE0DZM9"/>
<protein>
    <submittedName>
        <fullName evidence="6">Uncharacterized protein</fullName>
    </submittedName>
</protein>